<evidence type="ECO:0000256" key="6">
    <source>
        <dbReference type="ARBA" id="ARBA00023128"/>
    </source>
</evidence>
<organism evidence="9 10">
    <name type="scientific">Caerostris extrusa</name>
    <name type="common">Bark spider</name>
    <name type="synonym">Caerostris bankana</name>
    <dbReference type="NCBI Taxonomy" id="172846"/>
    <lineage>
        <taxon>Eukaryota</taxon>
        <taxon>Metazoa</taxon>
        <taxon>Ecdysozoa</taxon>
        <taxon>Arthropoda</taxon>
        <taxon>Chelicerata</taxon>
        <taxon>Arachnida</taxon>
        <taxon>Araneae</taxon>
        <taxon>Araneomorphae</taxon>
        <taxon>Entelegynae</taxon>
        <taxon>Araneoidea</taxon>
        <taxon>Araneidae</taxon>
        <taxon>Caerostris</taxon>
    </lineage>
</organism>
<keyword evidence="6" id="KW-0496">Mitochondrion</keyword>
<dbReference type="Pfam" id="PF01103">
    <property type="entry name" value="Omp85"/>
    <property type="match status" value="1"/>
</dbReference>
<proteinExistence type="inferred from homology"/>
<evidence type="ECO:0000256" key="5">
    <source>
        <dbReference type="ARBA" id="ARBA00022787"/>
    </source>
</evidence>
<dbReference type="Gene3D" id="2.40.160.50">
    <property type="entry name" value="membrane protein fhac: a member of the omp85/tpsb transporter family"/>
    <property type="match status" value="1"/>
</dbReference>
<evidence type="ECO:0000256" key="3">
    <source>
        <dbReference type="ARBA" id="ARBA00022452"/>
    </source>
</evidence>
<keyword evidence="3" id="KW-1134">Transmembrane beta strand</keyword>
<comment type="caution">
    <text evidence="9">The sequence shown here is derived from an EMBL/GenBank/DDBJ whole genome shotgun (WGS) entry which is preliminary data.</text>
</comment>
<evidence type="ECO:0000256" key="2">
    <source>
        <dbReference type="ARBA" id="ARBA00010913"/>
    </source>
</evidence>
<dbReference type="EMBL" id="BPLR01009832">
    <property type="protein sequence ID" value="GIY34918.1"/>
    <property type="molecule type" value="Genomic_DNA"/>
</dbReference>
<dbReference type="PANTHER" id="PTHR12815">
    <property type="entry name" value="SORTING AND ASSEMBLY MACHINERY SAMM50 PROTEIN FAMILY MEMBER"/>
    <property type="match status" value="1"/>
</dbReference>
<dbReference type="InterPro" id="IPR000184">
    <property type="entry name" value="Bac_surfAg_D15"/>
</dbReference>
<keyword evidence="7" id="KW-0472">Membrane</keyword>
<dbReference type="AlphaFoldDB" id="A0AAV4SKH8"/>
<name>A0AAV4SKH8_CAEEX</name>
<feature type="domain" description="Bacterial surface antigen (D15)" evidence="8">
    <location>
        <begin position="178"/>
        <end position="496"/>
    </location>
</feature>
<evidence type="ECO:0000259" key="8">
    <source>
        <dbReference type="Pfam" id="PF01103"/>
    </source>
</evidence>
<dbReference type="PANTHER" id="PTHR12815:SF18">
    <property type="entry name" value="SORTING AND ASSEMBLY MACHINERY COMPONENT 50 HOMOLOG"/>
    <property type="match status" value="1"/>
</dbReference>
<keyword evidence="4" id="KW-0812">Transmembrane</keyword>
<gene>
    <name evidence="9" type="primary">samm50a</name>
    <name evidence="9" type="ORF">CEXT_285941</name>
</gene>
<dbReference type="FunFam" id="2.40.160.50:FF:000002">
    <property type="entry name" value="sorting and assembly machinery component 50 homolog"/>
    <property type="match status" value="1"/>
</dbReference>
<reference evidence="9 10" key="1">
    <citation type="submission" date="2021-06" db="EMBL/GenBank/DDBJ databases">
        <title>Caerostris extrusa draft genome.</title>
        <authorList>
            <person name="Kono N."/>
            <person name="Arakawa K."/>
        </authorList>
    </citation>
    <scope>NUCLEOTIDE SEQUENCE [LARGE SCALE GENOMIC DNA]</scope>
</reference>
<dbReference type="GO" id="GO:0045040">
    <property type="term" value="P:protein insertion into mitochondrial outer membrane"/>
    <property type="evidence" value="ECO:0007669"/>
    <property type="project" value="TreeGrafter"/>
</dbReference>
<comment type="similarity">
    <text evidence="2">Belongs to the SAM50/omp85 family.</text>
</comment>
<dbReference type="Proteomes" id="UP001054945">
    <property type="component" value="Unassembled WGS sequence"/>
</dbReference>
<evidence type="ECO:0000256" key="7">
    <source>
        <dbReference type="ARBA" id="ARBA00023136"/>
    </source>
</evidence>
<comment type="subcellular location">
    <subcellularLocation>
        <location evidence="1">Mitochondrion outer membrane</location>
        <topology evidence="1">Multi-pass membrane protein</topology>
    </subcellularLocation>
</comment>
<dbReference type="GO" id="GO:0005741">
    <property type="term" value="C:mitochondrial outer membrane"/>
    <property type="evidence" value="ECO:0007669"/>
    <property type="project" value="UniProtKB-SubCell"/>
</dbReference>
<sequence>MIMAGKCIQQRIECNLCFALEITFMSPVHSRLENKHFVPDLCKMGIVQAKSAPTQMRNIGQEQWRPLDEVTAHVDKVHFDGVMRTKDDILLNAVTDLLQAQTVHDVVLKAHGVRQQLELLQAFKSIDIILDTSKGPDASPDGLEVIFNIKEKSPVEGNISVLTGNNEGSLLFRLLAPNIFGRGESLSADYQYGKKTVGFNVATSKPFLNWAKPRLNQFVFGQTADYIWSGFQEQVRGIGADFAFESSPLVQHTLRWEGVWRNIRCLSPSTPFEIREEAGHSVKSSIKHILCMDQRDDPCLPTHGSYFRLYQEYAGLGGNVGFLKHEIQYQINKCILGDLVLQASLMGGLVRTIGENSNVRINDRFFLGGPLSLRGFGFNGVGPHAQDCSLGAEAYWAGGLHAYAPLPFRPLRQTLDKVCRTHFFINTGNIGNFAFTDDYHHNATVLLSRLRWSCGLGLVLNLASIARFELNYVFPLSSEPGDKSKEGLQFGIGVNFL</sequence>
<keyword evidence="5" id="KW-1000">Mitochondrion outer membrane</keyword>
<evidence type="ECO:0000256" key="1">
    <source>
        <dbReference type="ARBA" id="ARBA00004374"/>
    </source>
</evidence>
<evidence type="ECO:0000256" key="4">
    <source>
        <dbReference type="ARBA" id="ARBA00022692"/>
    </source>
</evidence>
<protein>
    <submittedName>
        <fullName evidence="9">Sorting and assembly machinery component 50 homolog A</fullName>
    </submittedName>
</protein>
<keyword evidence="10" id="KW-1185">Reference proteome</keyword>
<evidence type="ECO:0000313" key="10">
    <source>
        <dbReference type="Proteomes" id="UP001054945"/>
    </source>
</evidence>
<dbReference type="InterPro" id="IPR039910">
    <property type="entry name" value="D15-like"/>
</dbReference>
<accession>A0AAV4SKH8</accession>
<dbReference type="GO" id="GO:0033108">
    <property type="term" value="P:mitochondrial respiratory chain complex assembly"/>
    <property type="evidence" value="ECO:0007669"/>
    <property type="project" value="TreeGrafter"/>
</dbReference>
<evidence type="ECO:0000313" key="9">
    <source>
        <dbReference type="EMBL" id="GIY34918.1"/>
    </source>
</evidence>